<dbReference type="AlphaFoldDB" id="A0A6M3KPM4"/>
<evidence type="ECO:0000313" key="2">
    <source>
        <dbReference type="EMBL" id="QJA84019.1"/>
    </source>
</evidence>
<gene>
    <name evidence="2" type="ORF">MM415A00233_0021</name>
    <name evidence="1" type="ORF">MM415B00478_0050</name>
</gene>
<proteinExistence type="predicted"/>
<dbReference type="EMBL" id="MT142522">
    <property type="protein sequence ID" value="QJA84019.1"/>
    <property type="molecule type" value="Genomic_DNA"/>
</dbReference>
<name>A0A6M3KPM4_9ZZZZ</name>
<evidence type="ECO:0000313" key="1">
    <source>
        <dbReference type="EMBL" id="QJA64653.1"/>
    </source>
</evidence>
<protein>
    <submittedName>
        <fullName evidence="2">Uncharacterized protein</fullName>
    </submittedName>
</protein>
<organism evidence="2">
    <name type="scientific">viral metagenome</name>
    <dbReference type="NCBI Taxonomy" id="1070528"/>
    <lineage>
        <taxon>unclassified sequences</taxon>
        <taxon>metagenomes</taxon>
        <taxon>organismal metagenomes</taxon>
    </lineage>
</organism>
<sequence>MATQVPPKRGVAFSFEVSLGSQTDTDIFQTSVTLAAGDVVVYKDGALDGNIDALPVEIGTSGVLTVSLSADEMNADRVLVLFHDAADDEWQDAVVTIHTVTTSQIDDLATASALTTVDANVDSILADTGTDGVVLANDAITAAKIAADAIGSSELAATAAQEIADAILVRGVSNVEDSADATSLAALILGAFESVISGSTWTIYKTDHSTTFTTRTVTTSGSANPIIEVT</sequence>
<reference evidence="2" key="1">
    <citation type="submission" date="2020-03" db="EMBL/GenBank/DDBJ databases">
        <title>The deep terrestrial virosphere.</title>
        <authorList>
            <person name="Holmfeldt K."/>
            <person name="Nilsson E."/>
            <person name="Simone D."/>
            <person name="Lopez-Fernandez M."/>
            <person name="Wu X."/>
            <person name="de Brujin I."/>
            <person name="Lundin D."/>
            <person name="Andersson A."/>
            <person name="Bertilsson S."/>
            <person name="Dopson M."/>
        </authorList>
    </citation>
    <scope>NUCLEOTIDE SEQUENCE</scope>
    <source>
        <strain evidence="2">MM415A00233</strain>
        <strain evidence="1">MM415B00478</strain>
    </source>
</reference>
<accession>A0A6M3KPM4</accession>
<dbReference type="EMBL" id="MT141523">
    <property type="protein sequence ID" value="QJA64653.1"/>
    <property type="molecule type" value="Genomic_DNA"/>
</dbReference>